<name>A0AAE0YI96_9GAST</name>
<reference evidence="1" key="1">
    <citation type="journal article" date="2023" name="G3 (Bethesda)">
        <title>A reference genome for the long-term kleptoplast-retaining sea slug Elysia crispata morphotype clarki.</title>
        <authorList>
            <person name="Eastman K.E."/>
            <person name="Pendleton A.L."/>
            <person name="Shaikh M.A."/>
            <person name="Suttiyut T."/>
            <person name="Ogas R."/>
            <person name="Tomko P."/>
            <person name="Gavelis G."/>
            <person name="Widhalm J.R."/>
            <person name="Wisecaver J.H."/>
        </authorList>
    </citation>
    <scope>NUCLEOTIDE SEQUENCE</scope>
    <source>
        <strain evidence="1">ECLA1</strain>
    </source>
</reference>
<accession>A0AAE0YI96</accession>
<proteinExistence type="predicted"/>
<evidence type="ECO:0000313" key="1">
    <source>
        <dbReference type="EMBL" id="KAK3746926.1"/>
    </source>
</evidence>
<dbReference type="Proteomes" id="UP001283361">
    <property type="component" value="Unassembled WGS sequence"/>
</dbReference>
<comment type="caution">
    <text evidence="1">The sequence shown here is derived from an EMBL/GenBank/DDBJ whole genome shotgun (WGS) entry which is preliminary data.</text>
</comment>
<keyword evidence="2" id="KW-1185">Reference proteome</keyword>
<evidence type="ECO:0000313" key="2">
    <source>
        <dbReference type="Proteomes" id="UP001283361"/>
    </source>
</evidence>
<protein>
    <submittedName>
        <fullName evidence="1">Uncharacterized protein</fullName>
    </submittedName>
</protein>
<organism evidence="1 2">
    <name type="scientific">Elysia crispata</name>
    <name type="common">lettuce slug</name>
    <dbReference type="NCBI Taxonomy" id="231223"/>
    <lineage>
        <taxon>Eukaryota</taxon>
        <taxon>Metazoa</taxon>
        <taxon>Spiralia</taxon>
        <taxon>Lophotrochozoa</taxon>
        <taxon>Mollusca</taxon>
        <taxon>Gastropoda</taxon>
        <taxon>Heterobranchia</taxon>
        <taxon>Euthyneura</taxon>
        <taxon>Panpulmonata</taxon>
        <taxon>Sacoglossa</taxon>
        <taxon>Placobranchoidea</taxon>
        <taxon>Plakobranchidae</taxon>
        <taxon>Elysia</taxon>
    </lineage>
</organism>
<dbReference type="AlphaFoldDB" id="A0AAE0YI96"/>
<gene>
    <name evidence="1" type="ORF">RRG08_030337</name>
</gene>
<sequence length="385" mass="44422">MLGKKTTKYLRRYRRFSDNRMYINGHGTTDTTATVDQLVKDAFEQISMHCLPASITTAAQDYFTIHQANTFTLECDEGMIQPLYTYKYWKCDPSFILINSFHIPTACIEKKLPALISKDIKVHFIDPVKAGCDKDGFRKVFGAEWIKFLAENHYETFEVFGLIFRHDKVLLSETCSLALNRNGKFETRLEVIFRTLHKPHSFALPDNTYFEVELKSLDHVVKFVKHCLSTAGLMRDFAWNDFMNPETYSAFQVDHCADRGSTVELKENQFQTEIPACRTCDRGFHLDRETQMCFRCPRGWYAILDNKDCLPCPLVATLTSISGDSLVDCFHIAVCDDCIMKSIEEGLTVFVTFHLSCIIFLLWNSRHLLSRTTKTSVDATNFMDW</sequence>
<dbReference type="EMBL" id="JAWDGP010006114">
    <property type="protein sequence ID" value="KAK3746926.1"/>
    <property type="molecule type" value="Genomic_DNA"/>
</dbReference>